<keyword evidence="1" id="KW-0808">Transferase</keyword>
<dbReference type="PANTHER" id="PTHR40036">
    <property type="entry name" value="MACROCIN O-METHYLTRANSFERASE"/>
    <property type="match status" value="1"/>
</dbReference>
<dbReference type="PANTHER" id="PTHR40036:SF1">
    <property type="entry name" value="MACROCIN O-METHYLTRANSFERASE"/>
    <property type="match status" value="1"/>
</dbReference>
<evidence type="ECO:0000313" key="2">
    <source>
        <dbReference type="Proteomes" id="UP000755104"/>
    </source>
</evidence>
<protein>
    <submittedName>
        <fullName evidence="1">TylF/MycF family methyltransferase</fullName>
    </submittedName>
</protein>
<organism evidence="1 2">
    <name type="scientific">Qipengyuania qiaonensis</name>
    <dbReference type="NCBI Taxonomy" id="2867240"/>
    <lineage>
        <taxon>Bacteria</taxon>
        <taxon>Pseudomonadati</taxon>
        <taxon>Pseudomonadota</taxon>
        <taxon>Alphaproteobacteria</taxon>
        <taxon>Sphingomonadales</taxon>
        <taxon>Erythrobacteraceae</taxon>
        <taxon>Qipengyuania</taxon>
    </lineage>
</organism>
<dbReference type="EMBL" id="JAIGNO010000002">
    <property type="protein sequence ID" value="MBX7481969.1"/>
    <property type="molecule type" value="Genomic_DNA"/>
</dbReference>
<dbReference type="InterPro" id="IPR008884">
    <property type="entry name" value="TylF_MeTrfase"/>
</dbReference>
<dbReference type="GO" id="GO:0032259">
    <property type="term" value="P:methylation"/>
    <property type="evidence" value="ECO:0007669"/>
    <property type="project" value="UniProtKB-KW"/>
</dbReference>
<reference evidence="1 2" key="1">
    <citation type="submission" date="2021-08" db="EMBL/GenBank/DDBJ databases">
        <title>Comparative Genomics Analysis of the Genus Qipengyuania Reveals Extensive Genetic Diversity and Metabolic Versatility, Including the Description of Fifteen Novel Species.</title>
        <authorList>
            <person name="Liu Y."/>
        </authorList>
    </citation>
    <scope>NUCLEOTIDE SEQUENCE [LARGE SCALE GENOMIC DNA]</scope>
    <source>
        <strain evidence="1 2">6D47A</strain>
    </source>
</reference>
<dbReference type="Pfam" id="PF05711">
    <property type="entry name" value="TylF"/>
    <property type="match status" value="1"/>
</dbReference>
<proteinExistence type="predicted"/>
<dbReference type="GO" id="GO:0008168">
    <property type="term" value="F:methyltransferase activity"/>
    <property type="evidence" value="ECO:0007669"/>
    <property type="project" value="UniProtKB-KW"/>
</dbReference>
<comment type="caution">
    <text evidence="1">The sequence shown here is derived from an EMBL/GenBank/DDBJ whole genome shotgun (WGS) entry which is preliminary data.</text>
</comment>
<dbReference type="InterPro" id="IPR029063">
    <property type="entry name" value="SAM-dependent_MTases_sf"/>
</dbReference>
<sequence length="476" mass="51959">MTVLSNLHSAESVGTASPSPLAPIATSFAGKTLVKRPKRLVRQLNRLAGTRGILDANALNRFSGWAVSRGDKDVLIEAWIDGKQVASTKTGGERPDVERLLPSYRRGRFSGFTLEVPASAIAQDRVVDVKITARPDGSLAPKAWLATATLAGDRLVEKLASAPRTGIIGPFPGPVIDVVAVFKPEAVEELSTVSGQKRFIAALREILIVPALRETPAIADYVRYLQAIASHFSFVDRFFPTANKQARAGSADFHGKPNSVPEIMAIAHQLYVLKSYGVKGDFAEFGCFKGFSSSMLSFACEQLGVKMHIFDSFEGLPEAKHSGYTAGDYAGSLDEVTENVRRLGSVEQVTFHKGFYADTFRDYRPPQLMCLWMDVDLEVSAKDLMVVADKLDPRASLFSHECVADMFADGEIVTAPQPDNPIPPVLDRFEQLGRPLTGHHVHGHTGAFWPRSGGVPVLHHDALTRLLQILQKEVFK</sequence>
<accession>A0ABS7J7A4</accession>
<name>A0ABS7J7A4_9SPHN</name>
<keyword evidence="1" id="KW-0489">Methyltransferase</keyword>
<dbReference type="Gene3D" id="3.40.50.150">
    <property type="entry name" value="Vaccinia Virus protein VP39"/>
    <property type="match status" value="1"/>
</dbReference>
<gene>
    <name evidence="1" type="ORF">K3174_05465</name>
</gene>
<keyword evidence="2" id="KW-1185">Reference proteome</keyword>
<evidence type="ECO:0000313" key="1">
    <source>
        <dbReference type="EMBL" id="MBX7481969.1"/>
    </source>
</evidence>
<dbReference type="Proteomes" id="UP000755104">
    <property type="component" value="Unassembled WGS sequence"/>
</dbReference>